<dbReference type="RefSeq" id="XP_040790182.1">
    <property type="nucleotide sequence ID" value="XM_040938249.1"/>
</dbReference>
<comment type="similarity">
    <text evidence="5">Belongs to the SAT4 family.</text>
</comment>
<evidence type="ECO:0000256" key="3">
    <source>
        <dbReference type="ARBA" id="ARBA00022989"/>
    </source>
</evidence>
<keyword evidence="3 6" id="KW-1133">Transmembrane helix</keyword>
<comment type="subcellular location">
    <subcellularLocation>
        <location evidence="1">Membrane</location>
        <topology evidence="1">Multi-pass membrane protein</topology>
    </subcellularLocation>
</comment>
<dbReference type="GO" id="GO:0016020">
    <property type="term" value="C:membrane"/>
    <property type="evidence" value="ECO:0007669"/>
    <property type="project" value="UniProtKB-SubCell"/>
</dbReference>
<accession>A0A9P4GLF6</accession>
<evidence type="ECO:0000313" key="9">
    <source>
        <dbReference type="Proteomes" id="UP000800039"/>
    </source>
</evidence>
<dbReference type="EMBL" id="ML976615">
    <property type="protein sequence ID" value="KAF1847619.1"/>
    <property type="molecule type" value="Genomic_DNA"/>
</dbReference>
<feature type="transmembrane region" description="Helical" evidence="6">
    <location>
        <begin position="7"/>
        <end position="27"/>
    </location>
</feature>
<evidence type="ECO:0000256" key="2">
    <source>
        <dbReference type="ARBA" id="ARBA00022692"/>
    </source>
</evidence>
<keyword evidence="9" id="KW-1185">Reference proteome</keyword>
<proteinExistence type="inferred from homology"/>
<dbReference type="Pfam" id="PF20684">
    <property type="entry name" value="Fung_rhodopsin"/>
    <property type="match status" value="1"/>
</dbReference>
<comment type="caution">
    <text evidence="8">The sequence shown here is derived from an EMBL/GenBank/DDBJ whole genome shotgun (WGS) entry which is preliminary data.</text>
</comment>
<dbReference type="Proteomes" id="UP000800039">
    <property type="component" value="Unassembled WGS sequence"/>
</dbReference>
<dbReference type="OrthoDB" id="5278984at2759"/>
<dbReference type="InterPro" id="IPR049326">
    <property type="entry name" value="Rhodopsin_dom_fungi"/>
</dbReference>
<sequence length="198" mass="22114">MQEKIMLYGVFLLGGFVTITSILRVTVVANSVRNQKDQIWNFIQRGIWNLVEANLGIICACLPMLKQLAKLLFLSMSSASKASRSTGHTNGSTKRDLPIIRNRQKFDLDDTINDRDIRTDVYMHRCKTDSDDAWACGKLYQMNSLPYKGASHDGRKSDETHIMSAKGMESGHSQGSVVSVDIFMAGPLDRDLGITKKL</sequence>
<dbReference type="PANTHER" id="PTHR33048">
    <property type="entry name" value="PTH11-LIKE INTEGRAL MEMBRANE PROTEIN (AFU_ORTHOLOGUE AFUA_5G11245)"/>
    <property type="match status" value="1"/>
</dbReference>
<reference evidence="8" key="1">
    <citation type="submission" date="2020-01" db="EMBL/GenBank/DDBJ databases">
        <authorList>
            <consortium name="DOE Joint Genome Institute"/>
            <person name="Haridas S."/>
            <person name="Albert R."/>
            <person name="Binder M."/>
            <person name="Bloem J."/>
            <person name="Labutti K."/>
            <person name="Salamov A."/>
            <person name="Andreopoulos B."/>
            <person name="Baker S.E."/>
            <person name="Barry K."/>
            <person name="Bills G."/>
            <person name="Bluhm B.H."/>
            <person name="Cannon C."/>
            <person name="Castanera R."/>
            <person name="Culley D.E."/>
            <person name="Daum C."/>
            <person name="Ezra D."/>
            <person name="Gonzalez J.B."/>
            <person name="Henrissat B."/>
            <person name="Kuo A."/>
            <person name="Liang C."/>
            <person name="Lipzen A."/>
            <person name="Lutzoni F."/>
            <person name="Magnuson J."/>
            <person name="Mondo S."/>
            <person name="Nolan M."/>
            <person name="Ohm R."/>
            <person name="Pangilinan J."/>
            <person name="Park H.-J."/>
            <person name="Ramirez L."/>
            <person name="Alfaro M."/>
            <person name="Sun H."/>
            <person name="Tritt A."/>
            <person name="Yoshinaga Y."/>
            <person name="Zwiers L.-H."/>
            <person name="Turgeon B.G."/>
            <person name="Goodwin S.B."/>
            <person name="Spatafora J.W."/>
            <person name="Crous P.W."/>
            <person name="Grigoriev I.V."/>
        </authorList>
    </citation>
    <scope>NUCLEOTIDE SEQUENCE</scope>
    <source>
        <strain evidence="8">CBS 394.84</strain>
    </source>
</reference>
<dbReference type="AlphaFoldDB" id="A0A9P4GLF6"/>
<evidence type="ECO:0000313" key="8">
    <source>
        <dbReference type="EMBL" id="KAF1847619.1"/>
    </source>
</evidence>
<keyword evidence="4 6" id="KW-0472">Membrane</keyword>
<protein>
    <recommendedName>
        <fullName evidence="7">Rhodopsin domain-containing protein</fullName>
    </recommendedName>
</protein>
<organism evidence="8 9">
    <name type="scientific">Cucurbitaria berberidis CBS 394.84</name>
    <dbReference type="NCBI Taxonomy" id="1168544"/>
    <lineage>
        <taxon>Eukaryota</taxon>
        <taxon>Fungi</taxon>
        <taxon>Dikarya</taxon>
        <taxon>Ascomycota</taxon>
        <taxon>Pezizomycotina</taxon>
        <taxon>Dothideomycetes</taxon>
        <taxon>Pleosporomycetidae</taxon>
        <taxon>Pleosporales</taxon>
        <taxon>Pleosporineae</taxon>
        <taxon>Cucurbitariaceae</taxon>
        <taxon>Cucurbitaria</taxon>
    </lineage>
</organism>
<evidence type="ECO:0000259" key="7">
    <source>
        <dbReference type="Pfam" id="PF20684"/>
    </source>
</evidence>
<dbReference type="GeneID" id="63855500"/>
<evidence type="ECO:0000256" key="4">
    <source>
        <dbReference type="ARBA" id="ARBA00023136"/>
    </source>
</evidence>
<evidence type="ECO:0000256" key="5">
    <source>
        <dbReference type="ARBA" id="ARBA00038359"/>
    </source>
</evidence>
<name>A0A9P4GLF6_9PLEO</name>
<evidence type="ECO:0000256" key="6">
    <source>
        <dbReference type="SAM" id="Phobius"/>
    </source>
</evidence>
<feature type="domain" description="Rhodopsin" evidence="7">
    <location>
        <begin position="2"/>
        <end position="70"/>
    </location>
</feature>
<dbReference type="InterPro" id="IPR052337">
    <property type="entry name" value="SAT4-like"/>
</dbReference>
<keyword evidence="2 6" id="KW-0812">Transmembrane</keyword>
<evidence type="ECO:0000256" key="1">
    <source>
        <dbReference type="ARBA" id="ARBA00004141"/>
    </source>
</evidence>
<feature type="transmembrane region" description="Helical" evidence="6">
    <location>
        <begin position="47"/>
        <end position="65"/>
    </location>
</feature>
<dbReference type="PANTHER" id="PTHR33048:SF163">
    <property type="entry name" value="INTEGRAL MEMBRANE PROTEIN (AFU_ORTHOLOGUE AFUA_8G05510)"/>
    <property type="match status" value="1"/>
</dbReference>
<gene>
    <name evidence="8" type="ORF">K460DRAFT_426377</name>
</gene>